<feature type="compositionally biased region" description="Basic and acidic residues" evidence="1">
    <location>
        <begin position="7"/>
        <end position="20"/>
    </location>
</feature>
<organism evidence="3 4">
    <name type="scientific">Saccharopolyspora rosea</name>
    <dbReference type="NCBI Taxonomy" id="524884"/>
    <lineage>
        <taxon>Bacteria</taxon>
        <taxon>Bacillati</taxon>
        <taxon>Actinomycetota</taxon>
        <taxon>Actinomycetes</taxon>
        <taxon>Pseudonocardiales</taxon>
        <taxon>Pseudonocardiaceae</taxon>
        <taxon>Saccharopolyspora</taxon>
    </lineage>
</organism>
<dbReference type="EMBL" id="JBHTIW010000027">
    <property type="protein sequence ID" value="MFD0922992.1"/>
    <property type="molecule type" value="Genomic_DNA"/>
</dbReference>
<keyword evidence="2" id="KW-0472">Membrane</keyword>
<keyword evidence="2" id="KW-1133">Transmembrane helix</keyword>
<evidence type="ECO:0000256" key="1">
    <source>
        <dbReference type="SAM" id="MobiDB-lite"/>
    </source>
</evidence>
<reference evidence="4" key="1">
    <citation type="journal article" date="2019" name="Int. J. Syst. Evol. Microbiol.">
        <title>The Global Catalogue of Microorganisms (GCM) 10K type strain sequencing project: providing services to taxonomists for standard genome sequencing and annotation.</title>
        <authorList>
            <consortium name="The Broad Institute Genomics Platform"/>
            <consortium name="The Broad Institute Genome Sequencing Center for Infectious Disease"/>
            <person name="Wu L."/>
            <person name="Ma J."/>
        </authorList>
    </citation>
    <scope>NUCLEOTIDE SEQUENCE [LARGE SCALE GENOMIC DNA]</scope>
    <source>
        <strain evidence="4">CCUG 56401</strain>
    </source>
</reference>
<protein>
    <recommendedName>
        <fullName evidence="5">DUF4229 domain-containing protein</fullName>
    </recommendedName>
</protein>
<comment type="caution">
    <text evidence="3">The sequence shown here is derived from an EMBL/GenBank/DDBJ whole genome shotgun (WGS) entry which is preliminary data.</text>
</comment>
<sequence length="97" mass="10820">MVFSRTAVDRHDANPDERPKKAMNSRRLMIVFYRTVVFFVLAVVVSAVYGWPWFGIAAIALTGAAAALQLGGALWLRRTQQEQPAESAPRVGRDFLN</sequence>
<dbReference type="Proteomes" id="UP001597018">
    <property type="component" value="Unassembled WGS sequence"/>
</dbReference>
<dbReference type="RefSeq" id="WP_263252168.1">
    <property type="nucleotide sequence ID" value="NZ_BAABLT010000030.1"/>
</dbReference>
<feature type="transmembrane region" description="Helical" evidence="2">
    <location>
        <begin position="55"/>
        <end position="76"/>
    </location>
</feature>
<evidence type="ECO:0000313" key="3">
    <source>
        <dbReference type="EMBL" id="MFD0922992.1"/>
    </source>
</evidence>
<accession>A0ABW3G2S1</accession>
<feature type="region of interest" description="Disordered" evidence="1">
    <location>
        <begin position="1"/>
        <end position="20"/>
    </location>
</feature>
<gene>
    <name evidence="3" type="ORF">ACFQ16_24880</name>
</gene>
<evidence type="ECO:0000256" key="2">
    <source>
        <dbReference type="SAM" id="Phobius"/>
    </source>
</evidence>
<evidence type="ECO:0008006" key="5">
    <source>
        <dbReference type="Google" id="ProtNLM"/>
    </source>
</evidence>
<keyword evidence="4" id="KW-1185">Reference proteome</keyword>
<feature type="transmembrane region" description="Helical" evidence="2">
    <location>
        <begin position="28"/>
        <end position="49"/>
    </location>
</feature>
<keyword evidence="2" id="KW-0812">Transmembrane</keyword>
<name>A0ABW3G2S1_9PSEU</name>
<proteinExistence type="predicted"/>
<evidence type="ECO:0000313" key="4">
    <source>
        <dbReference type="Proteomes" id="UP001597018"/>
    </source>
</evidence>